<dbReference type="RefSeq" id="WP_069440481.1">
    <property type="nucleotide sequence ID" value="NZ_LPWF01000003.1"/>
</dbReference>
<gene>
    <name evidence="3" type="ORF">AUC69_04820</name>
</gene>
<evidence type="ECO:0000256" key="1">
    <source>
        <dbReference type="SAM" id="Coils"/>
    </source>
</evidence>
<feature type="coiled-coil region" evidence="1">
    <location>
        <begin position="12"/>
        <end position="61"/>
    </location>
</feature>
<dbReference type="AlphaFoldDB" id="A0A1E3W8U4"/>
<dbReference type="EMBL" id="LPWF01000003">
    <property type="protein sequence ID" value="ODS01922.1"/>
    <property type="molecule type" value="Genomic_DNA"/>
</dbReference>
<accession>A0A1E3W8U4</accession>
<dbReference type="STRING" id="1774969.AUC69_04820"/>
<feature type="domain" description="DUF883" evidence="2">
    <location>
        <begin position="55"/>
        <end position="79"/>
    </location>
</feature>
<dbReference type="OrthoDB" id="8454349at2"/>
<reference evidence="3 4" key="1">
    <citation type="journal article" date="2016" name="Environ. Microbiol.">
        <title>New Methyloceanibacter diversity from North Sea sediments includes methanotroph containing solely the soluble methane monooxygenase.</title>
        <authorList>
            <person name="Vekeman B."/>
            <person name="Kerckhof F.M."/>
            <person name="Cremers G."/>
            <person name="de Vos P."/>
            <person name="Vandamme P."/>
            <person name="Boon N."/>
            <person name="Op den Camp H.J."/>
            <person name="Heylen K."/>
        </authorList>
    </citation>
    <scope>NUCLEOTIDE SEQUENCE [LARGE SCALE GENOMIC DNA]</scope>
    <source>
        <strain evidence="3 4">R-67175</strain>
    </source>
</reference>
<name>A0A1E3W8U4_9HYPH</name>
<dbReference type="Pfam" id="PF19029">
    <property type="entry name" value="DUF883_C"/>
    <property type="match status" value="1"/>
</dbReference>
<proteinExistence type="predicted"/>
<dbReference type="InterPro" id="IPR043605">
    <property type="entry name" value="DUF883_C"/>
</dbReference>
<keyword evidence="1" id="KW-0175">Coiled coil</keyword>
<keyword evidence="4" id="KW-1185">Reference proteome</keyword>
<organism evidence="3 4">
    <name type="scientific">Methyloceanibacter superfactus</name>
    <dbReference type="NCBI Taxonomy" id="1774969"/>
    <lineage>
        <taxon>Bacteria</taxon>
        <taxon>Pseudomonadati</taxon>
        <taxon>Pseudomonadota</taxon>
        <taxon>Alphaproteobacteria</taxon>
        <taxon>Hyphomicrobiales</taxon>
        <taxon>Hyphomicrobiaceae</taxon>
        <taxon>Methyloceanibacter</taxon>
    </lineage>
</organism>
<sequence>MADTAGKRSAQAEALADQIDAIRADMQNLSSTVSRIANTQINRAQGKAMETAQEAEDAIKRNPLQAVAIAAGLGFLFGVFTRR</sequence>
<evidence type="ECO:0000313" key="3">
    <source>
        <dbReference type="EMBL" id="ODS01922.1"/>
    </source>
</evidence>
<protein>
    <recommendedName>
        <fullName evidence="2">DUF883 domain-containing protein</fullName>
    </recommendedName>
</protein>
<evidence type="ECO:0000313" key="4">
    <source>
        <dbReference type="Proteomes" id="UP000094472"/>
    </source>
</evidence>
<evidence type="ECO:0000259" key="2">
    <source>
        <dbReference type="Pfam" id="PF19029"/>
    </source>
</evidence>
<dbReference type="Proteomes" id="UP000094472">
    <property type="component" value="Unassembled WGS sequence"/>
</dbReference>
<comment type="caution">
    <text evidence="3">The sequence shown here is derived from an EMBL/GenBank/DDBJ whole genome shotgun (WGS) entry which is preliminary data.</text>
</comment>